<dbReference type="InterPro" id="IPR008271">
    <property type="entry name" value="Ser/Thr_kinase_AS"/>
</dbReference>
<dbReference type="EC" id="2.7.11.-" evidence="6"/>
<keyword evidence="5 6" id="KW-0067">ATP-binding</keyword>
<dbReference type="Gene3D" id="1.10.510.10">
    <property type="entry name" value="Transferase(Phosphotransferase) domain 1"/>
    <property type="match status" value="1"/>
</dbReference>
<evidence type="ECO:0000313" key="9">
    <source>
        <dbReference type="Proteomes" id="UP001434883"/>
    </source>
</evidence>
<evidence type="ECO:0000313" key="8">
    <source>
        <dbReference type="EMBL" id="MEQ2209651.1"/>
    </source>
</evidence>
<dbReference type="PRINTS" id="PR00717">
    <property type="entry name" value="GPCRKINASE"/>
</dbReference>
<dbReference type="Gene3D" id="3.30.200.20">
    <property type="entry name" value="Phosphorylase Kinase, domain 1"/>
    <property type="match status" value="1"/>
</dbReference>
<dbReference type="PROSITE" id="PS00108">
    <property type="entry name" value="PROTEIN_KINASE_ST"/>
    <property type="match status" value="1"/>
</dbReference>
<dbReference type="Pfam" id="PF00069">
    <property type="entry name" value="Pkinase"/>
    <property type="match status" value="1"/>
</dbReference>
<dbReference type="PROSITE" id="PS50011">
    <property type="entry name" value="PROTEIN_KINASE_DOM"/>
    <property type="match status" value="1"/>
</dbReference>
<accession>A0ABV0RNZ9</accession>
<evidence type="ECO:0000256" key="3">
    <source>
        <dbReference type="ARBA" id="ARBA00022741"/>
    </source>
</evidence>
<keyword evidence="3 6" id="KW-0547">Nucleotide-binding</keyword>
<comment type="caution">
    <text evidence="8">The sequence shown here is derived from an EMBL/GenBank/DDBJ whole genome shotgun (WGS) entry which is preliminary data.</text>
</comment>
<keyword evidence="2 6" id="KW-0808">Transferase</keyword>
<keyword evidence="9" id="KW-1185">Reference proteome</keyword>
<keyword evidence="4 6" id="KW-0418">Kinase</keyword>
<dbReference type="SMART" id="SM00220">
    <property type="entry name" value="S_TKc"/>
    <property type="match status" value="1"/>
</dbReference>
<dbReference type="InterPro" id="IPR044926">
    <property type="entry name" value="RGS_subdomain_2"/>
</dbReference>
<dbReference type="EMBL" id="JAHRIN010051615">
    <property type="protein sequence ID" value="MEQ2209651.1"/>
    <property type="molecule type" value="Genomic_DNA"/>
</dbReference>
<feature type="domain" description="Protein kinase" evidence="7">
    <location>
        <begin position="1"/>
        <end position="191"/>
    </location>
</feature>
<evidence type="ECO:0000256" key="6">
    <source>
        <dbReference type="RuleBase" id="RU000308"/>
    </source>
</evidence>
<dbReference type="PANTHER" id="PTHR24355:SF11">
    <property type="entry name" value="RHODOPSIN KINASE GRK1"/>
    <property type="match status" value="1"/>
</dbReference>
<evidence type="ECO:0000256" key="1">
    <source>
        <dbReference type="ARBA" id="ARBA00022527"/>
    </source>
</evidence>
<gene>
    <name evidence="8" type="ORF">XENOCAPTIV_002048</name>
</gene>
<evidence type="ECO:0000256" key="2">
    <source>
        <dbReference type="ARBA" id="ARBA00022679"/>
    </source>
</evidence>
<dbReference type="SUPFAM" id="SSF56112">
    <property type="entry name" value="Protein kinase-like (PK-like)"/>
    <property type="match status" value="1"/>
</dbReference>
<organism evidence="8 9">
    <name type="scientific">Xenoophorus captivus</name>
    <dbReference type="NCBI Taxonomy" id="1517983"/>
    <lineage>
        <taxon>Eukaryota</taxon>
        <taxon>Metazoa</taxon>
        <taxon>Chordata</taxon>
        <taxon>Craniata</taxon>
        <taxon>Vertebrata</taxon>
        <taxon>Euteleostomi</taxon>
        <taxon>Actinopterygii</taxon>
        <taxon>Neopterygii</taxon>
        <taxon>Teleostei</taxon>
        <taxon>Neoteleostei</taxon>
        <taxon>Acanthomorphata</taxon>
        <taxon>Ovalentaria</taxon>
        <taxon>Atherinomorphae</taxon>
        <taxon>Cyprinodontiformes</taxon>
        <taxon>Goodeidae</taxon>
        <taxon>Xenoophorus</taxon>
    </lineage>
</organism>
<dbReference type="PANTHER" id="PTHR24355">
    <property type="entry name" value="G PROTEIN-COUPLED RECEPTOR KINASE/RIBOSOMAL PROTEIN S6 KINASE"/>
    <property type="match status" value="1"/>
</dbReference>
<dbReference type="InterPro" id="IPR000239">
    <property type="entry name" value="GPCR_kinase"/>
</dbReference>
<sequence>GAMVEKRILEKVHSRFIVSLAYAFQTKEELCLVMTIMNGGDLKYHVYLVDENNPGFDEPRACFYIAQIIQGLEHLHQKGIIYRDLKPENVLLDNDGIVAPPFVPDPKVVYAKDLDDVGAFSSVRGVALEDPDKTFFDEFATGNISIPWQEEMIDMGIYGELNLWGPEGSIPNDLRRESILEQPKSSTCCIS</sequence>
<name>A0ABV0RNZ9_9TELE</name>
<proteinExistence type="inferred from homology"/>
<evidence type="ECO:0000256" key="4">
    <source>
        <dbReference type="ARBA" id="ARBA00022777"/>
    </source>
</evidence>
<dbReference type="InterPro" id="IPR011009">
    <property type="entry name" value="Kinase-like_dom_sf"/>
</dbReference>
<dbReference type="InterPro" id="IPR000719">
    <property type="entry name" value="Prot_kinase_dom"/>
</dbReference>
<dbReference type="Proteomes" id="UP001434883">
    <property type="component" value="Unassembled WGS sequence"/>
</dbReference>
<evidence type="ECO:0000259" key="7">
    <source>
        <dbReference type="PROSITE" id="PS50011"/>
    </source>
</evidence>
<protein>
    <recommendedName>
        <fullName evidence="6">G protein-coupled receptor kinase</fullName>
        <ecNumber evidence="6">2.7.11.-</ecNumber>
    </recommendedName>
</protein>
<dbReference type="Gene3D" id="1.10.167.10">
    <property type="entry name" value="Regulator of G-protein Signalling 4, domain 2"/>
    <property type="match status" value="1"/>
</dbReference>
<reference evidence="8 9" key="1">
    <citation type="submission" date="2021-06" db="EMBL/GenBank/DDBJ databases">
        <authorList>
            <person name="Palmer J.M."/>
        </authorList>
    </citation>
    <scope>NUCLEOTIDE SEQUENCE [LARGE SCALE GENOMIC DNA]</scope>
    <source>
        <strain evidence="8 9">XC_2019</strain>
        <tissue evidence="8">Muscle</tissue>
    </source>
</reference>
<comment type="similarity">
    <text evidence="6">Belongs to the protein kinase superfamily. AGC Ser/Thr protein kinase family. GPRK subfamily.</text>
</comment>
<feature type="non-terminal residue" evidence="8">
    <location>
        <position position="1"/>
    </location>
</feature>
<evidence type="ECO:0000256" key="5">
    <source>
        <dbReference type="ARBA" id="ARBA00022840"/>
    </source>
</evidence>
<keyword evidence="1 6" id="KW-0723">Serine/threonine-protein kinase</keyword>